<dbReference type="Pfam" id="PF00076">
    <property type="entry name" value="RRM_1"/>
    <property type="match status" value="1"/>
</dbReference>
<dbReference type="InterPro" id="IPR012677">
    <property type="entry name" value="Nucleotide-bd_a/b_plait_sf"/>
</dbReference>
<dbReference type="EMBL" id="BFEA01001964">
    <property type="protein sequence ID" value="GBG93487.1"/>
    <property type="molecule type" value="Genomic_DNA"/>
</dbReference>
<feature type="region of interest" description="Disordered" evidence="2">
    <location>
        <begin position="230"/>
        <end position="295"/>
    </location>
</feature>
<evidence type="ECO:0000256" key="2">
    <source>
        <dbReference type="SAM" id="MobiDB-lite"/>
    </source>
</evidence>
<feature type="compositionally biased region" description="Basic and acidic residues" evidence="2">
    <location>
        <begin position="255"/>
        <end position="265"/>
    </location>
</feature>
<name>A0A388MFY9_CHABU</name>
<dbReference type="SMART" id="SM00360">
    <property type="entry name" value="RRM"/>
    <property type="match status" value="1"/>
</dbReference>
<keyword evidence="5" id="KW-1185">Reference proteome</keyword>
<gene>
    <name evidence="4" type="ORF">CBR_g71629</name>
</gene>
<feature type="domain" description="RRM" evidence="3">
    <location>
        <begin position="3"/>
        <end position="77"/>
    </location>
</feature>
<keyword evidence="1" id="KW-0694">RNA-binding</keyword>
<dbReference type="Gramene" id="GBG93487">
    <property type="protein sequence ID" value="GBG93487"/>
    <property type="gene ID" value="CBR_g71629"/>
</dbReference>
<dbReference type="PANTHER" id="PTHR32343">
    <property type="entry name" value="SERINE/ARGININE-RICH SPLICING FACTOR"/>
    <property type="match status" value="1"/>
</dbReference>
<organism evidence="4 5">
    <name type="scientific">Chara braunii</name>
    <name type="common">Braun's stonewort</name>
    <dbReference type="NCBI Taxonomy" id="69332"/>
    <lineage>
        <taxon>Eukaryota</taxon>
        <taxon>Viridiplantae</taxon>
        <taxon>Streptophyta</taxon>
        <taxon>Charophyceae</taxon>
        <taxon>Charales</taxon>
        <taxon>Characeae</taxon>
        <taxon>Chara</taxon>
    </lineage>
</organism>
<dbReference type="OMA" id="DMCATIT"/>
<reference evidence="4 5" key="1">
    <citation type="journal article" date="2018" name="Cell">
        <title>The Chara Genome: Secondary Complexity and Implications for Plant Terrestrialization.</title>
        <authorList>
            <person name="Nishiyama T."/>
            <person name="Sakayama H."/>
            <person name="Vries J.D."/>
            <person name="Buschmann H."/>
            <person name="Saint-Marcoux D."/>
            <person name="Ullrich K.K."/>
            <person name="Haas F.B."/>
            <person name="Vanderstraeten L."/>
            <person name="Becker D."/>
            <person name="Lang D."/>
            <person name="Vosolsobe S."/>
            <person name="Rombauts S."/>
            <person name="Wilhelmsson P.K.I."/>
            <person name="Janitza P."/>
            <person name="Kern R."/>
            <person name="Heyl A."/>
            <person name="Rumpler F."/>
            <person name="Villalobos L.I.A.C."/>
            <person name="Clay J.M."/>
            <person name="Skokan R."/>
            <person name="Toyoda A."/>
            <person name="Suzuki Y."/>
            <person name="Kagoshima H."/>
            <person name="Schijlen E."/>
            <person name="Tajeshwar N."/>
            <person name="Catarino B."/>
            <person name="Hetherington A.J."/>
            <person name="Saltykova A."/>
            <person name="Bonnot C."/>
            <person name="Breuninger H."/>
            <person name="Symeonidi A."/>
            <person name="Radhakrishnan G.V."/>
            <person name="Van Nieuwerburgh F."/>
            <person name="Deforce D."/>
            <person name="Chang C."/>
            <person name="Karol K.G."/>
            <person name="Hedrich R."/>
            <person name="Ulvskov P."/>
            <person name="Glockner G."/>
            <person name="Delwiche C.F."/>
            <person name="Petrasek J."/>
            <person name="Van de Peer Y."/>
            <person name="Friml J."/>
            <person name="Beilby M."/>
            <person name="Dolan L."/>
            <person name="Kohara Y."/>
            <person name="Sugano S."/>
            <person name="Fujiyama A."/>
            <person name="Delaux P.-M."/>
            <person name="Quint M."/>
            <person name="TheiBen G."/>
            <person name="Hagemann M."/>
            <person name="Harholt J."/>
            <person name="Dunand C."/>
            <person name="Zachgo S."/>
            <person name="Langdale J."/>
            <person name="Maumus F."/>
            <person name="Straeten D.V.D."/>
            <person name="Gould S.B."/>
            <person name="Rensing S.A."/>
        </authorList>
    </citation>
    <scope>NUCLEOTIDE SEQUENCE [LARGE SCALE GENOMIC DNA]</scope>
    <source>
        <strain evidence="4 5">S276</strain>
    </source>
</reference>
<evidence type="ECO:0000313" key="4">
    <source>
        <dbReference type="EMBL" id="GBG93487.1"/>
    </source>
</evidence>
<dbReference type="GO" id="GO:0003723">
    <property type="term" value="F:RNA binding"/>
    <property type="evidence" value="ECO:0007669"/>
    <property type="project" value="UniProtKB-UniRule"/>
</dbReference>
<accession>A0A388MFY9</accession>
<comment type="caution">
    <text evidence="4">The sequence shown here is derived from an EMBL/GenBank/DDBJ whole genome shotgun (WGS) entry which is preliminary data.</text>
</comment>
<dbReference type="AlphaFoldDB" id="A0A388MFY9"/>
<evidence type="ECO:0000256" key="1">
    <source>
        <dbReference type="PROSITE-ProRule" id="PRU00176"/>
    </source>
</evidence>
<dbReference type="STRING" id="69332.A0A388MFY9"/>
<dbReference type="OrthoDB" id="7763451at2759"/>
<dbReference type="SUPFAM" id="SSF54928">
    <property type="entry name" value="RNA-binding domain, RBD"/>
    <property type="match status" value="1"/>
</dbReference>
<dbReference type="InterPro" id="IPR000504">
    <property type="entry name" value="RRM_dom"/>
</dbReference>
<evidence type="ECO:0000313" key="5">
    <source>
        <dbReference type="Proteomes" id="UP000265515"/>
    </source>
</evidence>
<dbReference type="Proteomes" id="UP000265515">
    <property type="component" value="Unassembled WGS sequence"/>
</dbReference>
<protein>
    <recommendedName>
        <fullName evidence="3">RRM domain-containing protein</fullName>
    </recommendedName>
</protein>
<sequence>MSNCIKVTGVSMNAKEKDLREFFSFSGDIETVHLSPDASGLQTCFIVFKSPKALDTALLLTGAKIVDEAVEIKEASPEEVPGHDASAADDVARGASSTAGIAQAAEQGLNRAQKMISTMLAKGYTLGKDAAGKAKAFDEKHNITASAAAKAEALDRKLGLSERLHASAQGLNQQLREVDEKFHVTEKTRGFFSQAEDKVNEMGTAVIKSKPIQTTSTWIKDTFEKVVSKAMEKKGQSSKNSPGGGDPYSAMSGDRSGDEAVEARIADLQLDSSAGGSSGDNATEVALNDTSKPSA</sequence>
<dbReference type="PROSITE" id="PS50102">
    <property type="entry name" value="RRM"/>
    <property type="match status" value="1"/>
</dbReference>
<dbReference type="InterPro" id="IPR035979">
    <property type="entry name" value="RBD_domain_sf"/>
</dbReference>
<dbReference type="Gene3D" id="3.30.70.330">
    <property type="match status" value="1"/>
</dbReference>
<dbReference type="PANTHER" id="PTHR32343:SF10">
    <property type="entry name" value="RNA-BINDING REGION RNP-1 DOMAIN-CONTAINING PROTEIN"/>
    <property type="match status" value="1"/>
</dbReference>
<evidence type="ECO:0000259" key="3">
    <source>
        <dbReference type="PROSITE" id="PS50102"/>
    </source>
</evidence>
<proteinExistence type="predicted"/>